<evidence type="ECO:0000259" key="1">
    <source>
        <dbReference type="PROSITE" id="PS50902"/>
    </source>
</evidence>
<gene>
    <name evidence="2" type="ORF">F5X71_27420</name>
</gene>
<dbReference type="RefSeq" id="WP_167464613.1">
    <property type="nucleotide sequence ID" value="NZ_CP046171.1"/>
</dbReference>
<evidence type="ECO:0000313" key="3">
    <source>
        <dbReference type="Proteomes" id="UP000501705"/>
    </source>
</evidence>
<dbReference type="AlphaFoldDB" id="A0A6G9XX81"/>
<evidence type="ECO:0000313" key="2">
    <source>
        <dbReference type="EMBL" id="QIS05545.1"/>
    </source>
</evidence>
<dbReference type="InterPro" id="IPR008254">
    <property type="entry name" value="Flavodoxin/NO_synth"/>
</dbReference>
<feature type="domain" description="Flavodoxin-like" evidence="1">
    <location>
        <begin position="4"/>
        <end position="150"/>
    </location>
</feature>
<organism evidence="2 3">
    <name type="scientific">Nocardia brasiliensis</name>
    <dbReference type="NCBI Taxonomy" id="37326"/>
    <lineage>
        <taxon>Bacteria</taxon>
        <taxon>Bacillati</taxon>
        <taxon>Actinomycetota</taxon>
        <taxon>Actinomycetes</taxon>
        <taxon>Mycobacteriales</taxon>
        <taxon>Nocardiaceae</taxon>
        <taxon>Nocardia</taxon>
    </lineage>
</organism>
<dbReference type="InterPro" id="IPR052200">
    <property type="entry name" value="Protoporphyrinogen_IX_DH"/>
</dbReference>
<dbReference type="Gene3D" id="3.40.50.360">
    <property type="match status" value="1"/>
</dbReference>
<reference evidence="2 3" key="1">
    <citation type="journal article" date="2019" name="ACS Chem. Biol.">
        <title>Identification and Mobilization of a Cryptic Antibiotic Biosynthesis Gene Locus from a Human-Pathogenic Nocardia Isolate.</title>
        <authorList>
            <person name="Herisse M."/>
            <person name="Ishida K."/>
            <person name="Porter J.L."/>
            <person name="Howden B."/>
            <person name="Hertweck C."/>
            <person name="Stinear T.P."/>
            <person name="Pidot S.J."/>
        </authorList>
    </citation>
    <scope>NUCLEOTIDE SEQUENCE [LARGE SCALE GENOMIC DNA]</scope>
    <source>
        <strain evidence="2 3">AUSMDU00024985</strain>
    </source>
</reference>
<dbReference type="PANTHER" id="PTHR38030">
    <property type="entry name" value="PROTOPORPHYRINOGEN IX DEHYDROGENASE [MENAQUINONE]"/>
    <property type="match status" value="1"/>
</dbReference>
<dbReference type="GO" id="GO:0070819">
    <property type="term" value="F:menaquinone-dependent protoporphyrinogen oxidase activity"/>
    <property type="evidence" value="ECO:0007669"/>
    <property type="project" value="TreeGrafter"/>
</dbReference>
<dbReference type="PANTHER" id="PTHR38030:SF2">
    <property type="entry name" value="PROTOPORPHYRINOGEN IX DEHYDROGENASE [QUINONE]"/>
    <property type="match status" value="1"/>
</dbReference>
<dbReference type="PROSITE" id="PS50902">
    <property type="entry name" value="FLAVODOXIN_LIKE"/>
    <property type="match status" value="1"/>
</dbReference>
<proteinExistence type="predicted"/>
<dbReference type="GO" id="GO:0006783">
    <property type="term" value="P:heme biosynthetic process"/>
    <property type="evidence" value="ECO:0007669"/>
    <property type="project" value="TreeGrafter"/>
</dbReference>
<dbReference type="EMBL" id="CP046171">
    <property type="protein sequence ID" value="QIS05545.1"/>
    <property type="molecule type" value="Genomic_DNA"/>
</dbReference>
<dbReference type="InterPro" id="IPR026816">
    <property type="entry name" value="Flavodoxin_dom"/>
</dbReference>
<dbReference type="GO" id="GO:0010181">
    <property type="term" value="F:FMN binding"/>
    <property type="evidence" value="ECO:0007669"/>
    <property type="project" value="InterPro"/>
</dbReference>
<protein>
    <submittedName>
        <fullName evidence="2">Flavodoxin</fullName>
    </submittedName>
</protein>
<accession>A0A6G9XX81</accession>
<dbReference type="Pfam" id="PF12724">
    <property type="entry name" value="Flavodoxin_5"/>
    <property type="match status" value="1"/>
</dbReference>
<dbReference type="SUPFAM" id="SSF52218">
    <property type="entry name" value="Flavoproteins"/>
    <property type="match status" value="1"/>
</dbReference>
<dbReference type="InterPro" id="IPR029039">
    <property type="entry name" value="Flavoprotein-like_sf"/>
</dbReference>
<name>A0A6G9XX81_NOCBR</name>
<sequence length="157" mass="17003">MKAIIVCTSVSHGNTKRIADVIGQVLEARVVAPGEVDAAELATYDLVGFGSGIFNMAFHPELRDFVKSLPEGQRGKAFVFASSGFPEPKFRQYTRTLSKSIEQKGFSVVDVFTCRGFDTWLPLKIVGGIRKGHPDANDLDAARTFAVGLRSRIGAPS</sequence>
<dbReference type="Proteomes" id="UP000501705">
    <property type="component" value="Chromosome"/>
</dbReference>